<proteinExistence type="predicted"/>
<accession>A0ACB8DSN5</accession>
<protein>
    <submittedName>
        <fullName evidence="1">Uncharacterized protein</fullName>
    </submittedName>
</protein>
<organism evidence="1 2">
    <name type="scientific">Dermacentor silvarum</name>
    <name type="common">Tick</name>
    <dbReference type="NCBI Taxonomy" id="543639"/>
    <lineage>
        <taxon>Eukaryota</taxon>
        <taxon>Metazoa</taxon>
        <taxon>Ecdysozoa</taxon>
        <taxon>Arthropoda</taxon>
        <taxon>Chelicerata</taxon>
        <taxon>Arachnida</taxon>
        <taxon>Acari</taxon>
        <taxon>Parasitiformes</taxon>
        <taxon>Ixodida</taxon>
        <taxon>Ixodoidea</taxon>
        <taxon>Ixodidae</taxon>
        <taxon>Rhipicephalinae</taxon>
        <taxon>Dermacentor</taxon>
    </lineage>
</organism>
<evidence type="ECO:0000313" key="2">
    <source>
        <dbReference type="Proteomes" id="UP000821865"/>
    </source>
</evidence>
<dbReference type="Proteomes" id="UP000821865">
    <property type="component" value="Chromosome 1"/>
</dbReference>
<dbReference type="EMBL" id="CM023470">
    <property type="protein sequence ID" value="KAH7977356.1"/>
    <property type="molecule type" value="Genomic_DNA"/>
</dbReference>
<keyword evidence="2" id="KW-1185">Reference proteome</keyword>
<gene>
    <name evidence="1" type="ORF">HPB49_000909</name>
</gene>
<comment type="caution">
    <text evidence="1">The sequence shown here is derived from an EMBL/GenBank/DDBJ whole genome shotgun (WGS) entry which is preliminary data.</text>
</comment>
<name>A0ACB8DSN5_DERSI</name>
<evidence type="ECO:0000313" key="1">
    <source>
        <dbReference type="EMBL" id="KAH7977356.1"/>
    </source>
</evidence>
<sequence>MRTAAQLACVVLTAALGRHLCEQAAPSGCPHLDGCACMKVRRGLRVLCNATVDGDTLSADISKLKGFSLDSLILNGVNLTVLPSQYFENLTVTSLSLKNSPLQFTTNDSFRGAKILTTLYMGRNRLRSIPRGLQALPGLKILRLPDNYITSTENIPPLEKLTELDLSGNLIARLDSADLRGLGGLKKVRLANNLIYFMSFSIFKSAKRVMFIDLHNNFLTNIYNAFQGLDELMEIDLSNNRIIGIDRLSTGSAPKLKILRASNNNILWLSKFGPHNIVIETMELTNCKISELRNETFSQLSELKMLDLSYNAIEYIPGNYFHKESKLKYFYIAANKLRSINGTFKSTRRMEKLNLSMNSIEDIGEAFVSMPALKILTLRNNRIQFIQDDTFKFNSNIEHLDLSGNKLEWLGKDCFLRLFRLRVLLMTGTSLALLNGSLHGLPYLKYLFIHDNRLQKLTAADFEGSRQLSFIYASRNNITSVRGAFTGLHDLQTLSLDGNRLRSVHRASFPDKLDKLKRLELYGNPLLCDCQLTWLVKNAASLAAKGVPVCQGPYWNRGEQLFNLSVENLTAWFTNCSRGCDCACLQDTPFSAAILVNCSRKGLKELPEEFPSKTRVLDLSWNRLSQLKNGSMFKTPFLVSLNLANNLLSDIGTGVIPHSTERIDLSKNSLRTFPLGMVSERTVVAIWLSGNPWECSCRDYSFRQWAEAHSYAIQDYNETVCAQGQSQYTSGKKFMELGEKDLCPSLKVFIVLAYGIPFLALLVTAMASVTVYLKYKQEIRVWLYARGICHTLQCIKEDDVDEDKDFDVFLSFSSKDREWAYAELLPKIEAHGFSVCTYDRNFKGGFLIQDIVQEAVSCSRRTLLVLTQHYVESEWCRWEFRVAQHRALQDNINRLIIVAVGEVCPEGIDEELQRYMQETNYLRWGEPHFWDKLLYSLPKKDARTRVIANAYPMSPVASAMH</sequence>
<reference evidence="1" key="1">
    <citation type="submission" date="2020-05" db="EMBL/GenBank/DDBJ databases">
        <title>Large-scale comparative analyses of tick genomes elucidate their genetic diversity and vector capacities.</title>
        <authorList>
            <person name="Jia N."/>
            <person name="Wang J."/>
            <person name="Shi W."/>
            <person name="Du L."/>
            <person name="Sun Y."/>
            <person name="Zhan W."/>
            <person name="Jiang J."/>
            <person name="Wang Q."/>
            <person name="Zhang B."/>
            <person name="Ji P."/>
            <person name="Sakyi L.B."/>
            <person name="Cui X."/>
            <person name="Yuan T."/>
            <person name="Jiang B."/>
            <person name="Yang W."/>
            <person name="Lam T.T.-Y."/>
            <person name="Chang Q."/>
            <person name="Ding S."/>
            <person name="Wang X."/>
            <person name="Zhu J."/>
            <person name="Ruan X."/>
            <person name="Zhao L."/>
            <person name="Wei J."/>
            <person name="Que T."/>
            <person name="Du C."/>
            <person name="Cheng J."/>
            <person name="Dai P."/>
            <person name="Han X."/>
            <person name="Huang E."/>
            <person name="Gao Y."/>
            <person name="Liu J."/>
            <person name="Shao H."/>
            <person name="Ye R."/>
            <person name="Li L."/>
            <person name="Wei W."/>
            <person name="Wang X."/>
            <person name="Wang C."/>
            <person name="Yang T."/>
            <person name="Huo Q."/>
            <person name="Li W."/>
            <person name="Guo W."/>
            <person name="Chen H."/>
            <person name="Zhou L."/>
            <person name="Ni X."/>
            <person name="Tian J."/>
            <person name="Zhou Y."/>
            <person name="Sheng Y."/>
            <person name="Liu T."/>
            <person name="Pan Y."/>
            <person name="Xia L."/>
            <person name="Li J."/>
            <person name="Zhao F."/>
            <person name="Cao W."/>
        </authorList>
    </citation>
    <scope>NUCLEOTIDE SEQUENCE</scope>
    <source>
        <strain evidence="1">Dsil-2018</strain>
    </source>
</reference>